<evidence type="ECO:0000313" key="2">
    <source>
        <dbReference type="Proteomes" id="UP000078228"/>
    </source>
</evidence>
<reference evidence="1 2" key="1">
    <citation type="journal article" date="2016" name="Genome Biol. Evol.">
        <title>Comparative Genomic Analyses of the Moraxella catarrhalis Serosensitive and Seroresistant Lineages Demonstrate Their Independent Evolution.</title>
        <authorList>
            <person name="Earl J.P."/>
            <person name="de Vries S.P."/>
            <person name="Ahmed A."/>
            <person name="Powell E."/>
            <person name="Schultz M.P."/>
            <person name="Hermans P.W."/>
            <person name="Hill D.J."/>
            <person name="Zhou Z."/>
            <person name="Constantinidou C.I."/>
            <person name="Hu F.Z."/>
            <person name="Bootsma H.J."/>
            <person name="Ehrlich G.D."/>
        </authorList>
    </citation>
    <scope>NUCLEOTIDE SEQUENCE [LARGE SCALE GENOMIC DNA]</scope>
    <source>
        <strain evidence="1 2">Z7542</strain>
    </source>
</reference>
<dbReference type="Proteomes" id="UP000078228">
    <property type="component" value="Unassembled WGS sequence"/>
</dbReference>
<protein>
    <submittedName>
        <fullName evidence="1">Uncharacterized protein</fullName>
    </submittedName>
</protein>
<accession>A0A198UFI4</accession>
<gene>
    <name evidence="1" type="ORF">AO384_1633</name>
</gene>
<dbReference type="NCBIfam" id="NF041631">
    <property type="entry name" value="KRQAASG_repeat"/>
    <property type="match status" value="1"/>
</dbReference>
<sequence>MFTIFKSVLIIFSVKRQASSVKRQASSVKRQASSVALANFVSMFS</sequence>
<proteinExistence type="predicted"/>
<dbReference type="PATRIC" id="fig|480.237.peg.1747"/>
<keyword evidence="2" id="KW-1185">Reference proteome</keyword>
<dbReference type="AlphaFoldDB" id="A0A198UFI4"/>
<dbReference type="RefSeq" id="WP_196759147.1">
    <property type="nucleotide sequence ID" value="NZ_LXHB01000129.1"/>
</dbReference>
<evidence type="ECO:0000313" key="1">
    <source>
        <dbReference type="EMBL" id="OAU95099.1"/>
    </source>
</evidence>
<dbReference type="EMBL" id="LXHC01000025">
    <property type="protein sequence ID" value="OAU95099.1"/>
    <property type="molecule type" value="Genomic_DNA"/>
</dbReference>
<organism evidence="1 2">
    <name type="scientific">Moraxella catarrhalis</name>
    <name type="common">Branhamella catarrhalis</name>
    <dbReference type="NCBI Taxonomy" id="480"/>
    <lineage>
        <taxon>Bacteria</taxon>
        <taxon>Pseudomonadati</taxon>
        <taxon>Pseudomonadota</taxon>
        <taxon>Gammaproteobacteria</taxon>
        <taxon>Moraxellales</taxon>
        <taxon>Moraxellaceae</taxon>
        <taxon>Moraxella</taxon>
    </lineage>
</organism>
<name>A0A198UFI4_MORCA</name>
<comment type="caution">
    <text evidence="1">The sequence shown here is derived from an EMBL/GenBank/DDBJ whole genome shotgun (WGS) entry which is preliminary data.</text>
</comment>